<dbReference type="Proteomes" id="UP000647172">
    <property type="component" value="Unassembled WGS sequence"/>
</dbReference>
<gene>
    <name evidence="2" type="ORF">Ani05nite_60680</name>
</gene>
<accession>A0A919MK62</accession>
<comment type="caution">
    <text evidence="2">The sequence shown here is derived from an EMBL/GenBank/DDBJ whole genome shotgun (WGS) entry which is preliminary data.</text>
</comment>
<evidence type="ECO:0000256" key="1">
    <source>
        <dbReference type="SAM" id="MobiDB-lite"/>
    </source>
</evidence>
<evidence type="ECO:0000313" key="3">
    <source>
        <dbReference type="Proteomes" id="UP000647172"/>
    </source>
</evidence>
<keyword evidence="3" id="KW-1185">Reference proteome</keyword>
<feature type="region of interest" description="Disordered" evidence="1">
    <location>
        <begin position="304"/>
        <end position="330"/>
    </location>
</feature>
<evidence type="ECO:0000313" key="2">
    <source>
        <dbReference type="EMBL" id="GIE52534.1"/>
    </source>
</evidence>
<protein>
    <submittedName>
        <fullName evidence="2">Uncharacterized protein</fullName>
    </submittedName>
</protein>
<reference evidence="2" key="1">
    <citation type="submission" date="2021-01" db="EMBL/GenBank/DDBJ databases">
        <title>Whole genome shotgun sequence of Actinoplanes nipponensis NBRC 14063.</title>
        <authorList>
            <person name="Komaki H."/>
            <person name="Tamura T."/>
        </authorList>
    </citation>
    <scope>NUCLEOTIDE SEQUENCE</scope>
    <source>
        <strain evidence="2">NBRC 14063</strain>
    </source>
</reference>
<sequence>MASAQVARHPGAYRDQRDDPELAIEVTQDFIADHWQRAIPALVAQASDDASLERLLHTSMKNWLIDKFLTTTVHGSVTKTLTEHLAAHDEFEQVPAGQDGAGRWRLAGTQEPPWGGGLDCLVAAAGMVRAKVIRWESETRRAPLTTAEDLSAVVRAVMQAAGGCLSVQQLVEVLLRRFAGTVTTLAMPPDALDLEAEQVADSGPLPPDIWQAHEEASAAAHAAADVIGQLTVQERHLLGLQAAAENPAAAVRRVQEYLGCGRSKAYLQMERVRALVRELAGAVEDSELVVRGVLAACRAALPGAEGVDNPGDGSSDHDEDFIDGDRREAS</sequence>
<dbReference type="AlphaFoldDB" id="A0A919MK62"/>
<proteinExistence type="predicted"/>
<dbReference type="RefSeq" id="WP_203774080.1">
    <property type="nucleotide sequence ID" value="NZ_BAAAYJ010000087.1"/>
</dbReference>
<dbReference type="EMBL" id="BOMQ01000071">
    <property type="protein sequence ID" value="GIE52534.1"/>
    <property type="molecule type" value="Genomic_DNA"/>
</dbReference>
<name>A0A919MK62_9ACTN</name>
<organism evidence="2 3">
    <name type="scientific">Actinoplanes nipponensis</name>
    <dbReference type="NCBI Taxonomy" id="135950"/>
    <lineage>
        <taxon>Bacteria</taxon>
        <taxon>Bacillati</taxon>
        <taxon>Actinomycetota</taxon>
        <taxon>Actinomycetes</taxon>
        <taxon>Micromonosporales</taxon>
        <taxon>Micromonosporaceae</taxon>
        <taxon>Actinoplanes</taxon>
    </lineage>
</organism>